<dbReference type="GO" id="GO:0009002">
    <property type="term" value="F:serine-type D-Ala-D-Ala carboxypeptidase activity"/>
    <property type="evidence" value="ECO:0007669"/>
    <property type="project" value="UniProtKB-EC"/>
</dbReference>
<evidence type="ECO:0000256" key="1">
    <source>
        <dbReference type="ARBA" id="ARBA00022645"/>
    </source>
</evidence>
<evidence type="ECO:0000259" key="10">
    <source>
        <dbReference type="Pfam" id="PF00905"/>
    </source>
</evidence>
<dbReference type="GO" id="GO:0006508">
    <property type="term" value="P:proteolysis"/>
    <property type="evidence" value="ECO:0007669"/>
    <property type="project" value="UniProtKB-KW"/>
</dbReference>
<dbReference type="GO" id="GO:0030288">
    <property type="term" value="C:outer membrane-bounded periplasmic space"/>
    <property type="evidence" value="ECO:0007669"/>
    <property type="project" value="TreeGrafter"/>
</dbReference>
<dbReference type="PANTHER" id="PTHR32282:SF33">
    <property type="entry name" value="PEPTIDOGLYCAN GLYCOSYLTRANSFERASE"/>
    <property type="match status" value="1"/>
</dbReference>
<organism evidence="12 13">
    <name type="scientific">Fimbriimonas ginsengisoli</name>
    <dbReference type="NCBI Taxonomy" id="1005039"/>
    <lineage>
        <taxon>Bacteria</taxon>
        <taxon>Bacillati</taxon>
        <taxon>Armatimonadota</taxon>
        <taxon>Fimbriimonadia</taxon>
        <taxon>Fimbriimonadales</taxon>
        <taxon>Fimbriimonadaceae</taxon>
        <taxon>Fimbriimonas</taxon>
    </lineage>
</organism>
<keyword evidence="2" id="KW-0645">Protease</keyword>
<dbReference type="PANTHER" id="PTHR32282">
    <property type="entry name" value="BINDING PROTEIN TRANSPEPTIDASE, PUTATIVE-RELATED"/>
    <property type="match status" value="1"/>
</dbReference>
<feature type="domain" description="Glycosyl transferase family 51" evidence="11">
    <location>
        <begin position="59"/>
        <end position="238"/>
    </location>
</feature>
<proteinExistence type="predicted"/>
<protein>
    <submittedName>
        <fullName evidence="12">Transglycosylase domain-containing protein</fullName>
    </submittedName>
</protein>
<evidence type="ECO:0000256" key="2">
    <source>
        <dbReference type="ARBA" id="ARBA00022670"/>
    </source>
</evidence>
<keyword evidence="3" id="KW-0328">Glycosyltransferase</keyword>
<dbReference type="GO" id="GO:0008658">
    <property type="term" value="F:penicillin binding"/>
    <property type="evidence" value="ECO:0007669"/>
    <property type="project" value="InterPro"/>
</dbReference>
<dbReference type="GO" id="GO:0009252">
    <property type="term" value="P:peptidoglycan biosynthetic process"/>
    <property type="evidence" value="ECO:0007669"/>
    <property type="project" value="TreeGrafter"/>
</dbReference>
<dbReference type="InterPro" id="IPR001460">
    <property type="entry name" value="PCN-bd_Tpept"/>
</dbReference>
<dbReference type="InterPro" id="IPR050396">
    <property type="entry name" value="Glycosyltr_51/Transpeptidase"/>
</dbReference>
<feature type="compositionally biased region" description="Pro residues" evidence="9">
    <location>
        <begin position="681"/>
        <end position="694"/>
    </location>
</feature>
<dbReference type="InterPro" id="IPR023346">
    <property type="entry name" value="Lysozyme-like_dom_sf"/>
</dbReference>
<dbReference type="SUPFAM" id="SSF56601">
    <property type="entry name" value="beta-lactamase/transpeptidase-like"/>
    <property type="match status" value="1"/>
</dbReference>
<dbReference type="PROSITE" id="PS51257">
    <property type="entry name" value="PROKAR_LIPOPROTEIN"/>
    <property type="match status" value="1"/>
</dbReference>
<accession>A0A931PVD7</accession>
<gene>
    <name evidence="12" type="ORF">HYR64_10520</name>
</gene>
<keyword evidence="6" id="KW-0511">Multifunctional enzyme</keyword>
<keyword evidence="4" id="KW-0808">Transferase</keyword>
<dbReference type="SUPFAM" id="SSF53955">
    <property type="entry name" value="Lysozyme-like"/>
    <property type="match status" value="1"/>
</dbReference>
<dbReference type="AlphaFoldDB" id="A0A931PVD7"/>
<dbReference type="GO" id="GO:0008955">
    <property type="term" value="F:peptidoglycan glycosyltransferase activity"/>
    <property type="evidence" value="ECO:0007669"/>
    <property type="project" value="UniProtKB-EC"/>
</dbReference>
<dbReference type="Proteomes" id="UP000727962">
    <property type="component" value="Unassembled WGS sequence"/>
</dbReference>
<evidence type="ECO:0000256" key="5">
    <source>
        <dbReference type="ARBA" id="ARBA00022801"/>
    </source>
</evidence>
<evidence type="ECO:0000256" key="6">
    <source>
        <dbReference type="ARBA" id="ARBA00023268"/>
    </source>
</evidence>
<name>A0A931PVD7_FIMGI</name>
<evidence type="ECO:0000313" key="13">
    <source>
        <dbReference type="Proteomes" id="UP000727962"/>
    </source>
</evidence>
<evidence type="ECO:0000256" key="9">
    <source>
        <dbReference type="SAM" id="MobiDB-lite"/>
    </source>
</evidence>
<evidence type="ECO:0000256" key="3">
    <source>
        <dbReference type="ARBA" id="ARBA00022676"/>
    </source>
</evidence>
<comment type="catalytic activity">
    <reaction evidence="8">
        <text>[GlcNAc-(1-&gt;4)-Mur2Ac(oyl-L-Ala-gamma-D-Glu-L-Lys-D-Ala-D-Ala)](n)-di-trans,octa-cis-undecaprenyl diphosphate + beta-D-GlcNAc-(1-&gt;4)-Mur2Ac(oyl-L-Ala-gamma-D-Glu-L-Lys-D-Ala-D-Ala)-di-trans,octa-cis-undecaprenyl diphosphate = [GlcNAc-(1-&gt;4)-Mur2Ac(oyl-L-Ala-gamma-D-Glu-L-Lys-D-Ala-D-Ala)](n+1)-di-trans,octa-cis-undecaprenyl diphosphate + di-trans,octa-cis-undecaprenyl diphosphate + H(+)</text>
        <dbReference type="Rhea" id="RHEA:23708"/>
        <dbReference type="Rhea" id="RHEA-COMP:9602"/>
        <dbReference type="Rhea" id="RHEA-COMP:9603"/>
        <dbReference type="ChEBI" id="CHEBI:15378"/>
        <dbReference type="ChEBI" id="CHEBI:58405"/>
        <dbReference type="ChEBI" id="CHEBI:60033"/>
        <dbReference type="ChEBI" id="CHEBI:78435"/>
        <dbReference type="EC" id="2.4.99.28"/>
    </reaction>
</comment>
<keyword evidence="1" id="KW-0121">Carboxypeptidase</keyword>
<dbReference type="EMBL" id="JACOSL010000064">
    <property type="protein sequence ID" value="MBI1757527.1"/>
    <property type="molecule type" value="Genomic_DNA"/>
</dbReference>
<evidence type="ECO:0000313" key="12">
    <source>
        <dbReference type="EMBL" id="MBI1757527.1"/>
    </source>
</evidence>
<evidence type="ECO:0000256" key="8">
    <source>
        <dbReference type="ARBA" id="ARBA00049902"/>
    </source>
</evidence>
<sequence>MRKLKITLAVISLVLVVACLAGGLYFLSAVNEARAELPKIDAAAGQLSAPPTEILAADGTPLYRVSGELREYVPLAEIPKVVQNAMIAAEDRRFYDHRGVDYKAILRTVFVNTRDWKVAQGGSTLTMQLAKQLSSKGERTFGRKVHDMALATAMESGGMTKQRILELYLNQVYFGGHAYGVKAAAEVFFGKQLAKLTVSEAAFLARLVRRPSNWKDLYRNQKLLQAATDNRNVVLGIMLGDKMIDQAQYDRAIAEEPALNKRPPKSSARILMAPYFVTHVLDLVRRELPDIDLKAGGYKIETTLDPALQQLAEREVRRVVALYRRRKVTTAAFVMMNSEGQILAEVGGAEFEKNQYNMVYQGRRQPGSSFKPFMYATALAAGVVHMDDYISNERITFPAPPGGEAYSPQNSNSKYGGDLPLRLAFAISVNIPAVRTIAKVGPRKVVETAHEAFGFVSPLDPVLPLALGASAVNPLEMAQGYSVFMLRGDRATPYAIKRVLNPDGEVIKEYGPNIKRNVMDAHVCEEIDQLMRGVIEYGTGTRAKIVPNARGKTGTTSENRDAWFCGYSDGLLGIGWIANERRPDPNGPPVYDPMESTVFGGNVTVQFWASVMKAAHDKYGTRFATSIKPSTGVNVAPAPALAPDQAGQPVNGKSKMGPVGGDDASDADLPSTAPDDKVPPKTAPDQPPTPPPEPVIQYVEAEVCADSGMLATPYCPETVVRRFRKGEEPKGVCPIHKG</sequence>
<dbReference type="Pfam" id="PF00912">
    <property type="entry name" value="Transgly"/>
    <property type="match status" value="1"/>
</dbReference>
<keyword evidence="5" id="KW-0378">Hydrolase</keyword>
<reference evidence="12" key="1">
    <citation type="submission" date="2020-07" db="EMBL/GenBank/DDBJ databases">
        <title>Huge and variable diversity of episymbiotic CPR bacteria and DPANN archaea in groundwater ecosystems.</title>
        <authorList>
            <person name="He C.Y."/>
            <person name="Keren R."/>
            <person name="Whittaker M."/>
            <person name="Farag I.F."/>
            <person name="Doudna J."/>
            <person name="Cate J.H.D."/>
            <person name="Banfield J.F."/>
        </authorList>
    </citation>
    <scope>NUCLEOTIDE SEQUENCE</scope>
    <source>
        <strain evidence="12">NC_groundwater_17_Pr7_B-0.1um_64_12</strain>
    </source>
</reference>
<dbReference type="InterPro" id="IPR001264">
    <property type="entry name" value="Glyco_trans_51"/>
</dbReference>
<evidence type="ECO:0000259" key="11">
    <source>
        <dbReference type="Pfam" id="PF00912"/>
    </source>
</evidence>
<evidence type="ECO:0000256" key="7">
    <source>
        <dbReference type="ARBA" id="ARBA00034000"/>
    </source>
</evidence>
<dbReference type="Pfam" id="PF00905">
    <property type="entry name" value="Transpeptidase"/>
    <property type="match status" value="1"/>
</dbReference>
<comment type="caution">
    <text evidence="12">The sequence shown here is derived from an EMBL/GenBank/DDBJ whole genome shotgun (WGS) entry which is preliminary data.</text>
</comment>
<evidence type="ECO:0000256" key="4">
    <source>
        <dbReference type="ARBA" id="ARBA00022679"/>
    </source>
</evidence>
<feature type="region of interest" description="Disordered" evidence="9">
    <location>
        <begin position="636"/>
        <end position="697"/>
    </location>
</feature>
<dbReference type="Gene3D" id="1.10.3810.10">
    <property type="entry name" value="Biosynthetic peptidoglycan transglycosylase-like"/>
    <property type="match status" value="1"/>
</dbReference>
<comment type="catalytic activity">
    <reaction evidence="7">
        <text>Preferential cleavage: (Ac)2-L-Lys-D-Ala-|-D-Ala. Also transpeptidation of peptidyl-alanyl moieties that are N-acyl substituents of D-alanine.</text>
        <dbReference type="EC" id="3.4.16.4"/>
    </reaction>
</comment>
<dbReference type="Gene3D" id="3.40.710.10">
    <property type="entry name" value="DD-peptidase/beta-lactamase superfamily"/>
    <property type="match status" value="1"/>
</dbReference>
<dbReference type="InterPro" id="IPR036950">
    <property type="entry name" value="PBP_transglycosylase"/>
</dbReference>
<dbReference type="InterPro" id="IPR012338">
    <property type="entry name" value="Beta-lactam/transpept-like"/>
</dbReference>
<feature type="domain" description="Penicillin-binding protein transpeptidase" evidence="10">
    <location>
        <begin position="332"/>
        <end position="567"/>
    </location>
</feature>